<comment type="caution">
    <text evidence="3">The sequence shown here is derived from an EMBL/GenBank/DDBJ whole genome shotgun (WGS) entry which is preliminary data.</text>
</comment>
<evidence type="ECO:0000313" key="3">
    <source>
        <dbReference type="EMBL" id="RAR50996.1"/>
    </source>
</evidence>
<protein>
    <submittedName>
        <fullName evidence="3">2TM domain-containing protein</fullName>
    </submittedName>
</protein>
<accession>A0A328X0R0</accession>
<proteinExistence type="predicted"/>
<organism evidence="3 4">
    <name type="scientific">Flavobacterium lacus</name>
    <dbReference type="NCBI Taxonomy" id="1353778"/>
    <lineage>
        <taxon>Bacteria</taxon>
        <taxon>Pseudomonadati</taxon>
        <taxon>Bacteroidota</taxon>
        <taxon>Flavobacteriia</taxon>
        <taxon>Flavobacteriales</taxon>
        <taxon>Flavobacteriaceae</taxon>
        <taxon>Flavobacterium</taxon>
    </lineage>
</organism>
<dbReference type="Pfam" id="PF13239">
    <property type="entry name" value="2TM"/>
    <property type="match status" value="1"/>
</dbReference>
<keyword evidence="1" id="KW-0472">Membrane</keyword>
<dbReference type="RefSeq" id="WP_112084589.1">
    <property type="nucleotide sequence ID" value="NZ_QLSV01000001.1"/>
</dbReference>
<dbReference type="OrthoDB" id="1495672at2"/>
<keyword evidence="4" id="KW-1185">Reference proteome</keyword>
<dbReference type="AlphaFoldDB" id="A0A328X0R0"/>
<dbReference type="Proteomes" id="UP000249518">
    <property type="component" value="Unassembled WGS sequence"/>
</dbReference>
<evidence type="ECO:0000256" key="1">
    <source>
        <dbReference type="SAM" id="Phobius"/>
    </source>
</evidence>
<gene>
    <name evidence="3" type="ORF">B0I10_101168</name>
</gene>
<feature type="domain" description="2TM" evidence="2">
    <location>
        <begin position="10"/>
        <end position="94"/>
    </location>
</feature>
<evidence type="ECO:0000313" key="4">
    <source>
        <dbReference type="Proteomes" id="UP000249518"/>
    </source>
</evidence>
<reference evidence="3 4" key="1">
    <citation type="submission" date="2018-06" db="EMBL/GenBank/DDBJ databases">
        <title>Genomic Encyclopedia of Type Strains, Phase III (KMG-III): the genomes of soil and plant-associated and newly described type strains.</title>
        <authorList>
            <person name="Whitman W."/>
        </authorList>
    </citation>
    <scope>NUCLEOTIDE SEQUENCE [LARGE SCALE GENOMIC DNA]</scope>
    <source>
        <strain evidence="3 4">CGMCC 1.12504</strain>
    </source>
</reference>
<dbReference type="InterPro" id="IPR025698">
    <property type="entry name" value="2TM_dom"/>
</dbReference>
<sequence>MNTQDEIKYQEALKRVKKIKGFYTHATVYVIINLMIVIVNFQNLEPGESYFQYKNFTTLLFWGIGLVAHGFSVFVPQWFLGANWEERKIRELMDKEKNKKWE</sequence>
<feature type="transmembrane region" description="Helical" evidence="1">
    <location>
        <begin position="21"/>
        <end position="39"/>
    </location>
</feature>
<evidence type="ECO:0000259" key="2">
    <source>
        <dbReference type="Pfam" id="PF13239"/>
    </source>
</evidence>
<keyword evidence="1" id="KW-1133">Transmembrane helix</keyword>
<dbReference type="EMBL" id="QLSV01000001">
    <property type="protein sequence ID" value="RAR50996.1"/>
    <property type="molecule type" value="Genomic_DNA"/>
</dbReference>
<feature type="transmembrane region" description="Helical" evidence="1">
    <location>
        <begin position="59"/>
        <end position="80"/>
    </location>
</feature>
<name>A0A328X0R0_9FLAO</name>
<keyword evidence="1" id="KW-0812">Transmembrane</keyword>